<comment type="similarity">
    <text evidence="1">Belongs to the bacterial/plant glucose-1-phosphate adenylyltransferase family.</text>
</comment>
<dbReference type="InterPro" id="IPR005835">
    <property type="entry name" value="NTP_transferase_dom"/>
</dbReference>
<dbReference type="Pfam" id="PF24894">
    <property type="entry name" value="Hexapep_GlmU"/>
    <property type="match status" value="1"/>
</dbReference>
<feature type="domain" description="Nucleotidyl transferase" evidence="3">
    <location>
        <begin position="33"/>
        <end position="163"/>
    </location>
</feature>
<evidence type="ECO:0000256" key="2">
    <source>
        <dbReference type="ARBA" id="ARBA00023056"/>
    </source>
</evidence>
<evidence type="ECO:0000259" key="4">
    <source>
        <dbReference type="Pfam" id="PF24894"/>
    </source>
</evidence>
<dbReference type="InterPro" id="IPR056818">
    <property type="entry name" value="GlmU/GlgC-like_hexapep"/>
</dbReference>
<dbReference type="InterPro" id="IPR029044">
    <property type="entry name" value="Nucleotide-diphossugar_trans"/>
</dbReference>
<keyword evidence="5" id="KW-0808">Transferase</keyword>
<dbReference type="EMBL" id="JBBMFC010000012">
    <property type="protein sequence ID" value="MEQ2578848.1"/>
    <property type="molecule type" value="Genomic_DNA"/>
</dbReference>
<keyword evidence="5" id="KW-0548">Nucleotidyltransferase</keyword>
<dbReference type="Gene3D" id="2.160.10.10">
    <property type="entry name" value="Hexapeptide repeat proteins"/>
    <property type="match status" value="1"/>
</dbReference>
<keyword evidence="6" id="KW-1185">Reference proteome</keyword>
<dbReference type="RefSeq" id="WP_349144398.1">
    <property type="nucleotide sequence ID" value="NZ_JBBMFC010000012.1"/>
</dbReference>
<comment type="caution">
    <text evidence="5">The sequence shown here is derived from an EMBL/GenBank/DDBJ whole genome shotgun (WGS) entry which is preliminary data.</text>
</comment>
<dbReference type="PANTHER" id="PTHR43523:SF6">
    <property type="entry name" value="GLYCOGEN BIOSYNTHESIS PROTEIN GLGD"/>
    <property type="match status" value="1"/>
</dbReference>
<evidence type="ECO:0000313" key="5">
    <source>
        <dbReference type="EMBL" id="MEQ2578848.1"/>
    </source>
</evidence>
<protein>
    <submittedName>
        <fullName evidence="5">Glucose-1-phosphate adenylyltransferase subunit GlgD</fullName>
        <ecNumber evidence="5">2.7.7.27</ecNumber>
    </submittedName>
</protein>
<feature type="domain" description="Glucose-1-phosphate adenylyltransferase/Bifunctional protein GlmU-like C-terminal hexapeptide" evidence="4">
    <location>
        <begin position="298"/>
        <end position="365"/>
    </location>
</feature>
<dbReference type="SUPFAM" id="SSF51161">
    <property type="entry name" value="Trimeric LpxA-like enzymes"/>
    <property type="match status" value="1"/>
</dbReference>
<gene>
    <name evidence="5" type="primary">glgD</name>
    <name evidence="5" type="ORF">WMO62_08345</name>
</gene>
<dbReference type="InterPro" id="IPR011832">
    <property type="entry name" value="GlgDAde_trans"/>
</dbReference>
<reference evidence="5 6" key="1">
    <citation type="submission" date="2024-03" db="EMBL/GenBank/DDBJ databases">
        <title>Human intestinal bacterial collection.</title>
        <authorList>
            <person name="Pauvert C."/>
            <person name="Hitch T.C.A."/>
            <person name="Clavel T."/>
        </authorList>
    </citation>
    <scope>NUCLEOTIDE SEQUENCE [LARGE SCALE GENOMIC DNA]</scope>
    <source>
        <strain evidence="5 6">CLA-AA-H78B</strain>
    </source>
</reference>
<evidence type="ECO:0000313" key="6">
    <source>
        <dbReference type="Proteomes" id="UP001470288"/>
    </source>
</evidence>
<evidence type="ECO:0000259" key="3">
    <source>
        <dbReference type="Pfam" id="PF00483"/>
    </source>
</evidence>
<dbReference type="Pfam" id="PF00483">
    <property type="entry name" value="NTP_transferase"/>
    <property type="match status" value="1"/>
</dbReference>
<dbReference type="InterPro" id="IPR011004">
    <property type="entry name" value="Trimer_LpxA-like_sf"/>
</dbReference>
<dbReference type="Gene3D" id="3.90.550.10">
    <property type="entry name" value="Spore Coat Polysaccharide Biosynthesis Protein SpsA, Chain A"/>
    <property type="match status" value="1"/>
</dbReference>
<accession>A0ABV1I1N4</accession>
<dbReference type="EC" id="2.7.7.27" evidence="5"/>
<sequence>MVNSNTRTLGIIFPNSYDYFVPELVGLRLMASIPFASRYRLIDFTLSSMVTNGISNVAVVVSNNYQSLIDHLGSGRSWDLVRKNGGLNIFPPNAYSSSKPYVGRAGALANILDFLKKQKQKYVLLANANIASNFDFRAMVDAHVASGADVTLAYREQELPKGFVEAPDDAKGYYYTLRMDEDKRINKLYVNPKDKGIQNFYLNIMVISRELLIDLVNEASLLGKEYLERDVLLPKLSKLNVQGYKYDGYTACITGLKSYFDENMKLLDDYNQDALFGKAPIYTKVRDDTPTRYITGAKVSNIMAADGCIIEGEVENSILFRGVKIEKGAKVKNCILMQDTVVEKGADIEYLVTDKQVTITSGTEMKGTDSYPVYIAKFRTV</sequence>
<dbReference type="GO" id="GO:0008878">
    <property type="term" value="F:glucose-1-phosphate adenylyltransferase activity"/>
    <property type="evidence" value="ECO:0007669"/>
    <property type="project" value="UniProtKB-EC"/>
</dbReference>
<dbReference type="NCBIfam" id="TIGR02092">
    <property type="entry name" value="glgD"/>
    <property type="match status" value="1"/>
</dbReference>
<dbReference type="InterPro" id="IPR011831">
    <property type="entry name" value="ADP-Glc_PPase"/>
</dbReference>
<dbReference type="PANTHER" id="PTHR43523">
    <property type="entry name" value="GLUCOSE-1-PHOSPHATE ADENYLYLTRANSFERASE-RELATED"/>
    <property type="match status" value="1"/>
</dbReference>
<evidence type="ECO:0000256" key="1">
    <source>
        <dbReference type="ARBA" id="ARBA00010443"/>
    </source>
</evidence>
<name>A0ABV1I1N4_9FIRM</name>
<dbReference type="SUPFAM" id="SSF53448">
    <property type="entry name" value="Nucleotide-diphospho-sugar transferases"/>
    <property type="match status" value="1"/>
</dbReference>
<dbReference type="CDD" id="cd02508">
    <property type="entry name" value="ADP_Glucose_PP"/>
    <property type="match status" value="1"/>
</dbReference>
<keyword evidence="2" id="KW-0320">Glycogen biosynthesis</keyword>
<dbReference type="Proteomes" id="UP001470288">
    <property type="component" value="Unassembled WGS sequence"/>
</dbReference>
<organism evidence="5 6">
    <name type="scientific">Hominiventricola aquisgranensis</name>
    <dbReference type="NCBI Taxonomy" id="3133164"/>
    <lineage>
        <taxon>Bacteria</taxon>
        <taxon>Bacillati</taxon>
        <taxon>Bacillota</taxon>
        <taxon>Clostridia</taxon>
        <taxon>Lachnospirales</taxon>
        <taxon>Lachnospiraceae</taxon>
        <taxon>Hominiventricola</taxon>
    </lineage>
</organism>
<proteinExistence type="inferred from homology"/>
<dbReference type="CDD" id="cd04651">
    <property type="entry name" value="LbH_G1P_AT_C"/>
    <property type="match status" value="1"/>
</dbReference>